<keyword evidence="1" id="KW-0812">Transmembrane</keyword>
<organism evidence="3 4">
    <name type="scientific">Streptosporangium longisporum</name>
    <dbReference type="NCBI Taxonomy" id="46187"/>
    <lineage>
        <taxon>Bacteria</taxon>
        <taxon>Bacillati</taxon>
        <taxon>Actinomycetota</taxon>
        <taxon>Actinomycetes</taxon>
        <taxon>Streptosporangiales</taxon>
        <taxon>Streptosporangiaceae</taxon>
        <taxon>Streptosporangium</taxon>
    </lineage>
</organism>
<protein>
    <submittedName>
        <fullName evidence="3">DUF418 domain-containing protein</fullName>
    </submittedName>
</protein>
<feature type="transmembrane region" description="Helical" evidence="1">
    <location>
        <begin position="161"/>
        <end position="188"/>
    </location>
</feature>
<evidence type="ECO:0000313" key="3">
    <source>
        <dbReference type="EMBL" id="GAA3024518.1"/>
    </source>
</evidence>
<gene>
    <name evidence="3" type="ORF">GCM10017559_57560</name>
</gene>
<dbReference type="EMBL" id="BAAAWD010000015">
    <property type="protein sequence ID" value="GAA3024518.1"/>
    <property type="molecule type" value="Genomic_DNA"/>
</dbReference>
<dbReference type="InterPro" id="IPR052529">
    <property type="entry name" value="Bact_Transport_Assoc"/>
</dbReference>
<accession>A0ABP6KXU8</accession>
<dbReference type="Proteomes" id="UP001499930">
    <property type="component" value="Unassembled WGS sequence"/>
</dbReference>
<name>A0ABP6KXU8_9ACTN</name>
<dbReference type="Pfam" id="PF04235">
    <property type="entry name" value="DUF418"/>
    <property type="match status" value="1"/>
</dbReference>
<keyword evidence="1" id="KW-1133">Transmembrane helix</keyword>
<dbReference type="InterPro" id="IPR007349">
    <property type="entry name" value="DUF418"/>
</dbReference>
<dbReference type="PANTHER" id="PTHR30590">
    <property type="entry name" value="INNER MEMBRANE PROTEIN"/>
    <property type="match status" value="1"/>
</dbReference>
<dbReference type="PANTHER" id="PTHR30590:SF3">
    <property type="entry name" value="HYPOTHETICAL MEMBRANE SPANNING PROTEIN"/>
    <property type="match status" value="1"/>
</dbReference>
<keyword evidence="4" id="KW-1185">Reference proteome</keyword>
<sequence>MTEVTEAVKAGRDTRGAAGALCTPDPGVVRLSVVTRRLPDLDVLRGFAVCGIMVVNTWQLTRGRLDGPERNAVDLWVENLLQGRFYPIFSFLFGLSFVLFLNSAAGRTGAPRVVLLRRLAVLTMIGALHWRVNSGEVLLPYAISGALVLLPASFLSPPAMAALGIVLTGYAVHLGGGVVLIPGLFLLGAAVMGRPPSGRLLLPVFLFSAVLGAALTALWMISSGNYSLYYRGTYPAAGLATATAYCTGVLLLLRTRARGALTAVLAPLGRTALTSYLVSTPIILMSLPLLTADPTRVTGLVFALAVLVVQVLFSRAWLARFRYGPLEWVWRSLTWMERVPNRRIGSHP</sequence>
<keyword evidence="1" id="KW-0472">Membrane</keyword>
<feature type="transmembrane region" description="Helical" evidence="1">
    <location>
        <begin position="137"/>
        <end position="155"/>
    </location>
</feature>
<evidence type="ECO:0000259" key="2">
    <source>
        <dbReference type="Pfam" id="PF04235"/>
    </source>
</evidence>
<feature type="transmembrane region" description="Helical" evidence="1">
    <location>
        <begin position="233"/>
        <end position="253"/>
    </location>
</feature>
<feature type="transmembrane region" description="Helical" evidence="1">
    <location>
        <begin position="200"/>
        <end position="221"/>
    </location>
</feature>
<comment type="caution">
    <text evidence="3">The sequence shown here is derived from an EMBL/GenBank/DDBJ whole genome shotgun (WGS) entry which is preliminary data.</text>
</comment>
<feature type="transmembrane region" description="Helical" evidence="1">
    <location>
        <begin position="85"/>
        <end position="104"/>
    </location>
</feature>
<proteinExistence type="predicted"/>
<feature type="domain" description="DUF418" evidence="2">
    <location>
        <begin position="201"/>
        <end position="336"/>
    </location>
</feature>
<evidence type="ECO:0000256" key="1">
    <source>
        <dbReference type="SAM" id="Phobius"/>
    </source>
</evidence>
<feature type="transmembrane region" description="Helical" evidence="1">
    <location>
        <begin position="297"/>
        <end position="318"/>
    </location>
</feature>
<reference evidence="4" key="1">
    <citation type="journal article" date="2019" name="Int. J. Syst. Evol. Microbiol.">
        <title>The Global Catalogue of Microorganisms (GCM) 10K type strain sequencing project: providing services to taxonomists for standard genome sequencing and annotation.</title>
        <authorList>
            <consortium name="The Broad Institute Genomics Platform"/>
            <consortium name="The Broad Institute Genome Sequencing Center for Infectious Disease"/>
            <person name="Wu L."/>
            <person name="Ma J."/>
        </authorList>
    </citation>
    <scope>NUCLEOTIDE SEQUENCE [LARGE SCALE GENOMIC DNA]</scope>
    <source>
        <strain evidence="4">JCM 3106</strain>
    </source>
</reference>
<evidence type="ECO:0000313" key="4">
    <source>
        <dbReference type="Proteomes" id="UP001499930"/>
    </source>
</evidence>